<evidence type="ECO:0000256" key="1">
    <source>
        <dbReference type="SAM" id="SignalP"/>
    </source>
</evidence>
<evidence type="ECO:0000313" key="4">
    <source>
        <dbReference type="Proteomes" id="UP000183760"/>
    </source>
</evidence>
<gene>
    <name evidence="2" type="ORF">MFU01_26830</name>
    <name evidence="3" type="ORF">SAMN05443572_101340</name>
</gene>
<name>A0A511T0F3_MYXFU</name>
<dbReference type="AlphaFoldDB" id="A0A511T0F3"/>
<accession>A0A511T0F3</accession>
<reference evidence="3 4" key="1">
    <citation type="submission" date="2016-10" db="EMBL/GenBank/DDBJ databases">
        <authorList>
            <person name="Varghese N."/>
            <person name="Submissions S."/>
        </authorList>
    </citation>
    <scope>NUCLEOTIDE SEQUENCE [LARGE SCALE GENOMIC DNA]</scope>
    <source>
        <strain evidence="3 4">DSM 16525</strain>
    </source>
</reference>
<evidence type="ECO:0000313" key="5">
    <source>
        <dbReference type="Proteomes" id="UP000321514"/>
    </source>
</evidence>
<reference evidence="2 5" key="2">
    <citation type="submission" date="2019-07" db="EMBL/GenBank/DDBJ databases">
        <title>Whole genome shotgun sequence of Myxococcus fulvus NBRC 100333.</title>
        <authorList>
            <person name="Hosoyama A."/>
            <person name="Uohara A."/>
            <person name="Ohji S."/>
            <person name="Ichikawa N."/>
        </authorList>
    </citation>
    <scope>NUCLEOTIDE SEQUENCE [LARGE SCALE GENOMIC DNA]</scope>
    <source>
        <strain evidence="2 5">NBRC 100333</strain>
    </source>
</reference>
<evidence type="ECO:0000313" key="3">
    <source>
        <dbReference type="EMBL" id="SES84189.1"/>
    </source>
</evidence>
<proteinExistence type="predicted"/>
<keyword evidence="1" id="KW-0732">Signal</keyword>
<dbReference type="Proteomes" id="UP000321514">
    <property type="component" value="Unassembled WGS sequence"/>
</dbReference>
<dbReference type="OrthoDB" id="5520762at2"/>
<evidence type="ECO:0000313" key="2">
    <source>
        <dbReference type="EMBL" id="GEN07646.1"/>
    </source>
</evidence>
<sequence length="105" mass="10906">MRSQLVLTTVALMGAAFTAGVAQASSDDGQTGLTFYARTFTQPVLNVAQPDGTCTAFPAEADSLVGWSNVQQVLAYRTADCTGQAVGLGTLRTFAAGEFASFIAY</sequence>
<feature type="chain" id="PRO_5022798338" evidence="1">
    <location>
        <begin position="25"/>
        <end position="105"/>
    </location>
</feature>
<dbReference type="Proteomes" id="UP000183760">
    <property type="component" value="Unassembled WGS sequence"/>
</dbReference>
<dbReference type="RefSeq" id="WP_074948568.1">
    <property type="nucleotide sequence ID" value="NZ_BJXR01000025.1"/>
</dbReference>
<organism evidence="2 5">
    <name type="scientific">Myxococcus fulvus</name>
    <dbReference type="NCBI Taxonomy" id="33"/>
    <lineage>
        <taxon>Bacteria</taxon>
        <taxon>Pseudomonadati</taxon>
        <taxon>Myxococcota</taxon>
        <taxon>Myxococcia</taxon>
        <taxon>Myxococcales</taxon>
        <taxon>Cystobacterineae</taxon>
        <taxon>Myxococcaceae</taxon>
        <taxon>Myxococcus</taxon>
    </lineage>
</organism>
<comment type="caution">
    <text evidence="2">The sequence shown here is derived from an EMBL/GenBank/DDBJ whole genome shotgun (WGS) entry which is preliminary data.</text>
</comment>
<dbReference type="EMBL" id="BJXR01000025">
    <property type="protein sequence ID" value="GEN07646.1"/>
    <property type="molecule type" value="Genomic_DNA"/>
</dbReference>
<keyword evidence="4" id="KW-1185">Reference proteome</keyword>
<feature type="signal peptide" evidence="1">
    <location>
        <begin position="1"/>
        <end position="24"/>
    </location>
</feature>
<dbReference type="EMBL" id="FOIB01000001">
    <property type="protein sequence ID" value="SES84189.1"/>
    <property type="molecule type" value="Genomic_DNA"/>
</dbReference>
<protein>
    <submittedName>
        <fullName evidence="2">Uncharacterized protein</fullName>
    </submittedName>
</protein>